<reference evidence="1 2" key="1">
    <citation type="submission" date="2013-04" db="EMBL/GenBank/DDBJ databases">
        <authorList>
            <person name="Kuznetsov B."/>
            <person name="Ivanovsky R."/>
        </authorList>
    </citation>
    <scope>NUCLEOTIDE SEQUENCE [LARGE SCALE GENOMIC DNA]</scope>
    <source>
        <strain evidence="1 2">MGU-K5</strain>
    </source>
</reference>
<evidence type="ECO:0008006" key="3">
    <source>
        <dbReference type="Google" id="ProtNLM"/>
    </source>
</evidence>
<evidence type="ECO:0000313" key="2">
    <source>
        <dbReference type="Proteomes" id="UP000015350"/>
    </source>
</evidence>
<protein>
    <recommendedName>
        <fullName evidence="3">Phage protein</fullName>
    </recommendedName>
</protein>
<sequence>MNDIITTHPTGLPDVIEEGGEVRVLDLTLAEKLGFERPRKVRDLIKRHRDALEGIGSLPHRGANPGPKGGRPGTAFYLNEAQAHFITAKAGTKLADIELARVAQVFTEYRRGNLIAKDAETQATLDEIEAKRQRAHAFYLEEREARDTALRFLRRR</sequence>
<comment type="caution">
    <text evidence="1">The sequence shown here is derived from an EMBL/GenBank/DDBJ whole genome shotgun (WGS) entry which is preliminary data.</text>
</comment>
<dbReference type="AlphaFoldDB" id="S9TSY3"/>
<gene>
    <name evidence="1" type="ORF">K678_09958</name>
</gene>
<organism evidence="1 2">
    <name type="scientific">Magnetospirillum fulvum MGU-K5</name>
    <dbReference type="NCBI Taxonomy" id="1316936"/>
    <lineage>
        <taxon>Bacteria</taxon>
        <taxon>Pseudomonadati</taxon>
        <taxon>Pseudomonadota</taxon>
        <taxon>Alphaproteobacteria</taxon>
        <taxon>Rhodospirillales</taxon>
        <taxon>Rhodospirillaceae</taxon>
        <taxon>Magnetospirillum</taxon>
    </lineage>
</organism>
<dbReference type="PATRIC" id="fig|1316936.3.peg.1985"/>
<proteinExistence type="predicted"/>
<dbReference type="OrthoDB" id="8162243at2"/>
<name>S9TSY3_MAGFU</name>
<dbReference type="EMBL" id="AQPH01000034">
    <property type="protein sequence ID" value="EPY01630.1"/>
    <property type="molecule type" value="Genomic_DNA"/>
</dbReference>
<dbReference type="RefSeq" id="WP_021132319.1">
    <property type="nucleotide sequence ID" value="NZ_AQPH01000034.1"/>
</dbReference>
<accession>S9TSY3</accession>
<dbReference type="Proteomes" id="UP000015350">
    <property type="component" value="Unassembled WGS sequence"/>
</dbReference>
<evidence type="ECO:0000313" key="1">
    <source>
        <dbReference type="EMBL" id="EPY01630.1"/>
    </source>
</evidence>
<dbReference type="eggNOG" id="COG2197">
    <property type="taxonomic scope" value="Bacteria"/>
</dbReference>